<dbReference type="InterPro" id="IPR027417">
    <property type="entry name" value="P-loop_NTPase"/>
</dbReference>
<dbReference type="InterPro" id="IPR011703">
    <property type="entry name" value="ATPase_AAA-3"/>
</dbReference>
<proteinExistence type="inferred from homology"/>
<dbReference type="FunFam" id="3.40.50.300:FF:000640">
    <property type="entry name" value="MoxR family ATPase"/>
    <property type="match status" value="1"/>
</dbReference>
<dbReference type="Pfam" id="PF07726">
    <property type="entry name" value="AAA_3"/>
    <property type="match status" value="1"/>
</dbReference>
<dbReference type="AlphaFoldDB" id="A0A0C1J054"/>
<dbReference type="OrthoDB" id="9808397at2"/>
<protein>
    <submittedName>
        <fullName evidence="6">ATPase</fullName>
    </submittedName>
</protein>
<accession>A0A0C1J054</accession>
<dbReference type="Gene3D" id="3.40.50.300">
    <property type="entry name" value="P-loop containing nucleotide triphosphate hydrolases"/>
    <property type="match status" value="1"/>
</dbReference>
<keyword evidence="7" id="KW-1185">Reference proteome</keyword>
<name>A0A0C1J054_9BACT</name>
<evidence type="ECO:0000256" key="2">
    <source>
        <dbReference type="ARBA" id="ARBA00022840"/>
    </source>
</evidence>
<dbReference type="PANTHER" id="PTHR42759:SF1">
    <property type="entry name" value="MAGNESIUM-CHELATASE SUBUNIT CHLD"/>
    <property type="match status" value="1"/>
</dbReference>
<dbReference type="Gene3D" id="1.10.8.80">
    <property type="entry name" value="Magnesium chelatase subunit I, C-Terminal domain"/>
    <property type="match status" value="1"/>
</dbReference>
<sequence length="333" mass="37648">MLPTSEDIRQLNEKIQYQGEFIDRLRDEVGRVIVGQHHMLDRLLIGLLSNGHVLLEGVPGLAKTLTIKSLAQAIDARFSRIQFTPDLLPADVIGTMIYHQQKNEFVVRKGPIFANFILADEINRAPAKVQSALLEAMQERQVTIGDNTYPLEEPFLVLATQNPLEQEGTYPLPEAQVDRFIMKVIVGYPSKQEEQLIIRQNVQGFKTPKIQQVVGMREMIEAKDLARKVYMDEKIEQYILDIVFATRQPEQYGLSKLKPLISYGGSPRASINLALASKAYAYLSKRAFVIPDDVKAIAKDVLRHRLGLTYEAEAENVNVEQVVEDILKTIQVP</sequence>
<keyword evidence="2" id="KW-0067">ATP-binding</keyword>
<dbReference type="InterPro" id="IPR041628">
    <property type="entry name" value="ChlI/MoxR_AAA_lid"/>
</dbReference>
<feature type="domain" description="ChlI/MoxR AAA lid" evidence="5">
    <location>
        <begin position="259"/>
        <end position="326"/>
    </location>
</feature>
<dbReference type="EMBL" id="JSVC01000002">
    <property type="protein sequence ID" value="KIC96134.1"/>
    <property type="molecule type" value="Genomic_DNA"/>
</dbReference>
<evidence type="ECO:0000256" key="1">
    <source>
        <dbReference type="ARBA" id="ARBA00022741"/>
    </source>
</evidence>
<reference evidence="6 7" key="1">
    <citation type="submission" date="2014-11" db="EMBL/GenBank/DDBJ databases">
        <title>Genome sequence of Flavihumibacter solisilvae 3-3.</title>
        <authorList>
            <person name="Zhou G."/>
            <person name="Li M."/>
            <person name="Wang G."/>
        </authorList>
    </citation>
    <scope>NUCLEOTIDE SEQUENCE [LARGE SCALE GENOMIC DNA]</scope>
    <source>
        <strain evidence="6 7">3-3</strain>
    </source>
</reference>
<dbReference type="PIRSF" id="PIRSF002849">
    <property type="entry name" value="AAA_ATPase_chaperone_MoxR_prd"/>
    <property type="match status" value="1"/>
</dbReference>
<dbReference type="Proteomes" id="UP000031408">
    <property type="component" value="Unassembled WGS sequence"/>
</dbReference>
<comment type="similarity">
    <text evidence="3">Belongs to the MoxR family.</text>
</comment>
<keyword evidence="1" id="KW-0547">Nucleotide-binding</keyword>
<feature type="domain" description="ATPase AAA-3" evidence="4">
    <location>
        <begin position="52"/>
        <end position="182"/>
    </location>
</feature>
<evidence type="ECO:0000313" key="7">
    <source>
        <dbReference type="Proteomes" id="UP000031408"/>
    </source>
</evidence>
<evidence type="ECO:0000313" key="6">
    <source>
        <dbReference type="EMBL" id="KIC96134.1"/>
    </source>
</evidence>
<dbReference type="SUPFAM" id="SSF52540">
    <property type="entry name" value="P-loop containing nucleoside triphosphate hydrolases"/>
    <property type="match status" value="1"/>
</dbReference>
<dbReference type="RefSeq" id="WP_039136983.1">
    <property type="nucleotide sequence ID" value="NZ_JSVC01000002.1"/>
</dbReference>
<dbReference type="GO" id="GO:0016887">
    <property type="term" value="F:ATP hydrolysis activity"/>
    <property type="evidence" value="ECO:0007669"/>
    <property type="project" value="InterPro"/>
</dbReference>
<evidence type="ECO:0000259" key="5">
    <source>
        <dbReference type="Pfam" id="PF17863"/>
    </source>
</evidence>
<gene>
    <name evidence="6" type="ORF">OI18_02935</name>
</gene>
<dbReference type="InterPro" id="IPR050764">
    <property type="entry name" value="CbbQ/NirQ/NorQ/GpvN"/>
</dbReference>
<dbReference type="GO" id="GO:0005524">
    <property type="term" value="F:ATP binding"/>
    <property type="evidence" value="ECO:0007669"/>
    <property type="project" value="UniProtKB-KW"/>
</dbReference>
<evidence type="ECO:0000259" key="4">
    <source>
        <dbReference type="Pfam" id="PF07726"/>
    </source>
</evidence>
<organism evidence="6 7">
    <name type="scientific">Flavihumibacter solisilvae</name>
    <dbReference type="NCBI Taxonomy" id="1349421"/>
    <lineage>
        <taxon>Bacteria</taxon>
        <taxon>Pseudomonadati</taxon>
        <taxon>Bacteroidota</taxon>
        <taxon>Chitinophagia</taxon>
        <taxon>Chitinophagales</taxon>
        <taxon>Chitinophagaceae</taxon>
        <taxon>Flavihumibacter</taxon>
    </lineage>
</organism>
<dbReference type="CDD" id="cd00009">
    <property type="entry name" value="AAA"/>
    <property type="match status" value="1"/>
</dbReference>
<dbReference type="PANTHER" id="PTHR42759">
    <property type="entry name" value="MOXR FAMILY PROTEIN"/>
    <property type="match status" value="1"/>
</dbReference>
<dbReference type="Pfam" id="PF17863">
    <property type="entry name" value="AAA_lid_2"/>
    <property type="match status" value="1"/>
</dbReference>
<evidence type="ECO:0000256" key="3">
    <source>
        <dbReference type="ARBA" id="ARBA00061607"/>
    </source>
</evidence>
<comment type="caution">
    <text evidence="6">The sequence shown here is derived from an EMBL/GenBank/DDBJ whole genome shotgun (WGS) entry which is preliminary data.</text>
</comment>
<dbReference type="STRING" id="1349421.OI18_02935"/>